<name>A0AAD5Y4E6_9FUNG</name>
<evidence type="ECO:0000313" key="4">
    <source>
        <dbReference type="EMBL" id="KAJ3254895.1"/>
    </source>
</evidence>
<evidence type="ECO:0000256" key="2">
    <source>
        <dbReference type="SAM" id="MobiDB-lite"/>
    </source>
</evidence>
<dbReference type="GO" id="GO:1990456">
    <property type="term" value="P:mitochondrion-endoplasmic reticulum membrane tethering"/>
    <property type="evidence" value="ECO:0007669"/>
    <property type="project" value="TreeGrafter"/>
</dbReference>
<comment type="subcellular location">
    <subcellularLocation>
        <location evidence="1">Endoplasmic reticulum membrane</location>
    </subcellularLocation>
</comment>
<protein>
    <submittedName>
        <fullName evidence="4">Uncharacterized protein</fullName>
    </submittedName>
</protein>
<feature type="transmembrane region" description="Helical" evidence="3">
    <location>
        <begin position="12"/>
        <end position="35"/>
    </location>
</feature>
<dbReference type="EMBL" id="JADGKB010000076">
    <property type="protein sequence ID" value="KAJ3254895.1"/>
    <property type="molecule type" value="Genomic_DNA"/>
</dbReference>
<feature type="region of interest" description="Disordered" evidence="2">
    <location>
        <begin position="663"/>
        <end position="699"/>
    </location>
</feature>
<keyword evidence="3" id="KW-0472">Membrane</keyword>
<reference evidence="4" key="1">
    <citation type="submission" date="2020-05" db="EMBL/GenBank/DDBJ databases">
        <title>Phylogenomic resolution of chytrid fungi.</title>
        <authorList>
            <person name="Stajich J.E."/>
            <person name="Amses K."/>
            <person name="Simmons R."/>
            <person name="Seto K."/>
            <person name="Myers J."/>
            <person name="Bonds A."/>
            <person name="Quandt C.A."/>
            <person name="Barry K."/>
            <person name="Liu P."/>
            <person name="Grigoriev I."/>
            <person name="Longcore J.E."/>
            <person name="James T.Y."/>
        </authorList>
    </citation>
    <scope>NUCLEOTIDE SEQUENCE</scope>
    <source>
        <strain evidence="4">PLAUS21</strain>
    </source>
</reference>
<dbReference type="GO" id="GO:0008289">
    <property type="term" value="F:lipid binding"/>
    <property type="evidence" value="ECO:0007669"/>
    <property type="project" value="TreeGrafter"/>
</dbReference>
<evidence type="ECO:0000256" key="1">
    <source>
        <dbReference type="ARBA" id="ARBA00004586"/>
    </source>
</evidence>
<gene>
    <name evidence="4" type="ORF">HK103_006791</name>
</gene>
<keyword evidence="3" id="KW-0812">Transmembrane</keyword>
<evidence type="ECO:0000313" key="5">
    <source>
        <dbReference type="Proteomes" id="UP001210925"/>
    </source>
</evidence>
<dbReference type="GO" id="GO:0005789">
    <property type="term" value="C:endoplasmic reticulum membrane"/>
    <property type="evidence" value="ECO:0007669"/>
    <property type="project" value="UniProtKB-SubCell"/>
</dbReference>
<evidence type="ECO:0000256" key="3">
    <source>
        <dbReference type="SAM" id="Phobius"/>
    </source>
</evidence>
<feature type="compositionally biased region" description="Polar residues" evidence="2">
    <location>
        <begin position="689"/>
        <end position="699"/>
    </location>
</feature>
<dbReference type="AlphaFoldDB" id="A0AAD5Y4E6"/>
<keyword evidence="5" id="KW-1185">Reference proteome</keyword>
<dbReference type="CDD" id="cd21669">
    <property type="entry name" value="SMP_SF"/>
    <property type="match status" value="1"/>
</dbReference>
<organism evidence="4 5">
    <name type="scientific">Boothiomyces macroporosus</name>
    <dbReference type="NCBI Taxonomy" id="261099"/>
    <lineage>
        <taxon>Eukaryota</taxon>
        <taxon>Fungi</taxon>
        <taxon>Fungi incertae sedis</taxon>
        <taxon>Chytridiomycota</taxon>
        <taxon>Chytridiomycota incertae sedis</taxon>
        <taxon>Chytridiomycetes</taxon>
        <taxon>Rhizophydiales</taxon>
        <taxon>Terramycetaceae</taxon>
        <taxon>Boothiomyces</taxon>
    </lineage>
</organism>
<dbReference type="PANTHER" id="PTHR13466:SF0">
    <property type="entry name" value="SMP-LTD DOMAIN-CONTAINING PROTEIN"/>
    <property type="match status" value="1"/>
</dbReference>
<dbReference type="PANTHER" id="PTHR13466">
    <property type="entry name" value="TEX2 PROTEIN-RELATED"/>
    <property type="match status" value="1"/>
</dbReference>
<dbReference type="Gene3D" id="2.60.120.680">
    <property type="entry name" value="GOLD domain"/>
    <property type="match status" value="1"/>
</dbReference>
<dbReference type="SUPFAM" id="SSF101576">
    <property type="entry name" value="Supernatant protein factor (SPF), C-terminal domain"/>
    <property type="match status" value="1"/>
</dbReference>
<comment type="caution">
    <text evidence="4">The sequence shown here is derived from an EMBL/GenBank/DDBJ whole genome shotgun (WGS) entry which is preliminary data.</text>
</comment>
<dbReference type="GO" id="GO:0032865">
    <property type="term" value="C:ERMES complex"/>
    <property type="evidence" value="ECO:0007669"/>
    <property type="project" value="TreeGrafter"/>
</dbReference>
<keyword evidence="3" id="KW-1133">Transmembrane helix</keyword>
<feature type="region of interest" description="Disordered" evidence="2">
    <location>
        <begin position="470"/>
        <end position="530"/>
    </location>
</feature>
<dbReference type="InterPro" id="IPR036598">
    <property type="entry name" value="GOLD_dom_sf"/>
</dbReference>
<proteinExistence type="predicted"/>
<dbReference type="GO" id="GO:0015914">
    <property type="term" value="P:phospholipid transport"/>
    <property type="evidence" value="ECO:0007669"/>
    <property type="project" value="TreeGrafter"/>
</dbReference>
<dbReference type="Proteomes" id="UP001210925">
    <property type="component" value="Unassembled WGS sequence"/>
</dbReference>
<accession>A0AAD5Y4E6</accession>
<sequence length="988" mass="110801">MNHDAWVIFWRGTMFGVLITILFQAIVIYNVVMYLTKPENRITKPSAGERPQFEEQTEIFGNQTDPEYARPWPRLLTERIKRWLEPTIHDTPIGNGDIFPQAMSPTTECEWLNVTLSRMFLILRSSKSHIKITDVLLGEEPPYFEGVRLLKGISNDVAVMSDLDLVYRGGASVVIQATLSNGMNIPVQVYMNEFKGTIRSRLPSEKWEDMIGFSFVRDPGVTFKETWVLPSWRTNFVPLLEPTLEDWLRRQEQIAKLAAEPVPKKARTTIATRATQLWEATSMLKRQYSGKSKDILEGIAFDTNTLLPVYKEDQMIQFERPLIHSFIELANEPVQSKSPGKNKDEKEPTDTELLEDTSDYVGWKSAKAKQGIVIQKKVINGIDEKTKSELHRGTFTVACDSIRVCQILSNPIHFEHVHDNFQDSKILFSVFQTKITSEIDDEEDNFTPPAQYIVMRSVGGFKMNSTLNLSEKKEGDSMDSNSIVTDISGEKSEIDDDSESGGLRLRKVNTDASKQSAERPESPMSMNSTVQPSINVAPQNSLPRMKSFGPLEQEGLVYLFGYQVVPNENDSACSITVLSQFSNELKSLEVDFQFCRKLKSFIEELTQHTDHMNEIGSNEILAQGADVIKRKSEGEGTMKAKIANYIGNTATYLLKGRKLTIRNPSGNSDSVMDDGQGNESGSEGDLTHPEQTTPAPIARTNTSYGSISSMLTDFAALSPTEKVILPRAVSQTEIAFNRESYGPAVSFAWEYTCLTESTPLFGINFVPDGKLTESVKLLPFASSITRVIFPLTNVQSYTCPSFGSLLVSDFPSGKFVFIWDNSALLSKKFQKIITFKTVFRETDAAPENHAQVAIPRKSFFSLTFIYDPSIAHSSTNATLNCEFTCSNAAVPFALYYDPIIINEGILEEKSESNIANRLQDAMNGEVTRSTPTRKTLVPYNRTNKNLPLRSNYTFPITGNYGAYTAVWDNSASIVSTRVVDFHLTVHQE</sequence>